<gene>
    <name evidence="5" type="ORF">OPS25_09745</name>
</gene>
<dbReference type="InterPro" id="IPR043146">
    <property type="entry name" value="Penicillin_amidase_N_B-knob"/>
</dbReference>
<dbReference type="InterPro" id="IPR023343">
    <property type="entry name" value="Penicillin_amidase_dom1"/>
</dbReference>
<dbReference type="EMBL" id="JAPFRD010000010">
    <property type="protein sequence ID" value="MCW8108776.1"/>
    <property type="molecule type" value="Genomic_DNA"/>
</dbReference>
<accession>A0ABT3P7M5</accession>
<dbReference type="PANTHER" id="PTHR34218:SF4">
    <property type="entry name" value="ACYL-HOMOSERINE LACTONE ACYLASE QUIP"/>
    <property type="match status" value="1"/>
</dbReference>
<proteinExistence type="inferred from homology"/>
<comment type="similarity">
    <text evidence="1">Belongs to the peptidase S45 family.</text>
</comment>
<evidence type="ECO:0000256" key="1">
    <source>
        <dbReference type="ARBA" id="ARBA00006586"/>
    </source>
</evidence>
<dbReference type="InterPro" id="IPR029055">
    <property type="entry name" value="Ntn_hydrolases_N"/>
</dbReference>
<dbReference type="SUPFAM" id="SSF56235">
    <property type="entry name" value="N-terminal nucleophile aminohydrolases (Ntn hydrolases)"/>
    <property type="match status" value="1"/>
</dbReference>
<organism evidence="5 6">
    <name type="scientific">Alteromonas aquimaris</name>
    <dbReference type="NCBI Taxonomy" id="2998417"/>
    <lineage>
        <taxon>Bacteria</taxon>
        <taxon>Pseudomonadati</taxon>
        <taxon>Pseudomonadota</taxon>
        <taxon>Gammaproteobacteria</taxon>
        <taxon>Alteromonadales</taxon>
        <taxon>Alteromonadaceae</taxon>
        <taxon>Alteromonas/Salinimonas group</taxon>
        <taxon>Alteromonas</taxon>
    </lineage>
</organism>
<comment type="caution">
    <text evidence="5">The sequence shown here is derived from an EMBL/GenBank/DDBJ whole genome shotgun (WGS) entry which is preliminary data.</text>
</comment>
<evidence type="ECO:0000313" key="5">
    <source>
        <dbReference type="EMBL" id="MCW8108776.1"/>
    </source>
</evidence>
<keyword evidence="2" id="KW-0378">Hydrolase</keyword>
<evidence type="ECO:0000313" key="6">
    <source>
        <dbReference type="Proteomes" id="UP001142810"/>
    </source>
</evidence>
<dbReference type="CDD" id="cd03747">
    <property type="entry name" value="Ntn_PGA_like"/>
    <property type="match status" value="1"/>
</dbReference>
<keyword evidence="3" id="KW-0865">Zymogen</keyword>
<dbReference type="InterPro" id="IPR043147">
    <property type="entry name" value="Penicillin_amidase_A-knob"/>
</dbReference>
<evidence type="ECO:0000256" key="4">
    <source>
        <dbReference type="ARBA" id="ARBA00038735"/>
    </source>
</evidence>
<sequence>MKWLIIGILSIVLATSVTLIIILRLSLPTLDGSLTSPNISTQGSLSRDTLGQAIISAENRNDAAYLLGLAHAQDRLTQMDLQRRVAAGELAQWLGSNLIEIDKEARFHQFRQRADAVFRQLDADNQALLIAYSKGVNEIIENLTAPPMEYLLTGFSPARWTPQDSILVAYSMYMDLQLGQVELDMARTGVIRYFGTSMHNFLAQPSPYQAALDSSVIADTHPPIPELNIPDNLTYAPTLEPLDIGSNNWAVTGALTRTGSGMLANDMHLGLRVPIIWYRTQLNYQRDDKNVQLTGVSLPGLPGVVVGTNGAIAWGFTNSNLDNVDWVELTESTKTSMFVERIEAGESQHDYELEMSPYGPVKNIDGKRYALTWVAHFPYAVNLNITNLDLAQSVDEALELAKSMAIPAQNFVVVDKNGNTAWMPGGAVSARPTPSLSAITEEQWHEGWAHNETHLPTVKNPFHNRIWTANSRVISVEQLSRFGDGGYALGARAKQIKQRLFEKEVFDESDFYAIQLDNKAEFLSPWQQHLLSLLQTAPNRYAEDIQALKNWQSCACESSVGYTLVRRYRSAVIDAVFSPIFSTLREKGIDPAPLHRKIEPALWQLITQQPGSWLPAEQKSWSTYLIAQYDEAKRRLFKKHNTQSLAELNWGEINALQVNHPFAKQIPPLANYLNMEKVKGYGDSYMPAVQLPAFGASQRFFVQPKHLEKAIMTIPGGQSGHPLSPYYKTGFDDYAQHRSTPLLPGEIEHTLIITPRN</sequence>
<dbReference type="Gene3D" id="3.60.20.10">
    <property type="entry name" value="Glutamine Phosphoribosylpyrophosphate, subunit 1, domain 1"/>
    <property type="match status" value="1"/>
</dbReference>
<keyword evidence="6" id="KW-1185">Reference proteome</keyword>
<dbReference type="Gene3D" id="1.10.1400.10">
    <property type="match status" value="1"/>
</dbReference>
<dbReference type="Pfam" id="PF01804">
    <property type="entry name" value="Penicil_amidase"/>
    <property type="match status" value="1"/>
</dbReference>
<comment type="subunit">
    <text evidence="4">Heterodimer of an alpha subunit and a beta subunit processed from the same precursor.</text>
</comment>
<reference evidence="5" key="1">
    <citation type="submission" date="2022-11" db="EMBL/GenBank/DDBJ databases">
        <title>Alteromonas sp. nov., isolated from sea water of the Qingdao.</title>
        <authorList>
            <person name="Wang Q."/>
        </authorList>
    </citation>
    <scope>NUCLEOTIDE SEQUENCE</scope>
    <source>
        <strain evidence="5">ASW11-7</strain>
    </source>
</reference>
<dbReference type="Gene3D" id="2.30.120.10">
    <property type="match status" value="1"/>
</dbReference>
<dbReference type="InterPro" id="IPR002692">
    <property type="entry name" value="S45"/>
</dbReference>
<dbReference type="InterPro" id="IPR014395">
    <property type="entry name" value="Pen/GL7ACA/AHL_acylase"/>
</dbReference>
<protein>
    <submittedName>
        <fullName evidence="5">Penicillin acylase family protein</fullName>
    </submittedName>
</protein>
<evidence type="ECO:0000256" key="3">
    <source>
        <dbReference type="ARBA" id="ARBA00023145"/>
    </source>
</evidence>
<dbReference type="RefSeq" id="WP_265617515.1">
    <property type="nucleotide sequence ID" value="NZ_JAPFRD010000010.1"/>
</dbReference>
<evidence type="ECO:0000256" key="2">
    <source>
        <dbReference type="ARBA" id="ARBA00022801"/>
    </source>
</evidence>
<name>A0ABT3P7M5_9ALTE</name>
<dbReference type="PIRSF" id="PIRSF001227">
    <property type="entry name" value="Pen_acylase"/>
    <property type="match status" value="1"/>
</dbReference>
<dbReference type="PANTHER" id="PTHR34218">
    <property type="entry name" value="PEPTIDASE S45 PENICILLIN AMIDASE"/>
    <property type="match status" value="1"/>
</dbReference>
<dbReference type="Gene3D" id="1.10.439.10">
    <property type="entry name" value="Penicillin Amidohydrolase, domain 1"/>
    <property type="match status" value="1"/>
</dbReference>
<dbReference type="Proteomes" id="UP001142810">
    <property type="component" value="Unassembled WGS sequence"/>
</dbReference>